<feature type="chain" id="PRO_5040742268" evidence="2">
    <location>
        <begin position="25"/>
        <end position="206"/>
    </location>
</feature>
<evidence type="ECO:0000256" key="2">
    <source>
        <dbReference type="SAM" id="SignalP"/>
    </source>
</evidence>
<comment type="caution">
    <text evidence="4">The sequence shown here is derived from an EMBL/GenBank/DDBJ whole genome shotgun (WGS) entry which is preliminary data.</text>
</comment>
<feature type="domain" description="Ice-binding protein C-terminal" evidence="3">
    <location>
        <begin position="174"/>
        <end position="201"/>
    </location>
</feature>
<dbReference type="Pfam" id="PF07589">
    <property type="entry name" value="PEP-CTERM"/>
    <property type="match status" value="1"/>
</dbReference>
<evidence type="ECO:0000313" key="5">
    <source>
        <dbReference type="Proteomes" id="UP001155241"/>
    </source>
</evidence>
<dbReference type="AlphaFoldDB" id="A0A9X2FI41"/>
<evidence type="ECO:0000259" key="3">
    <source>
        <dbReference type="Pfam" id="PF07589"/>
    </source>
</evidence>
<accession>A0A9X2FI41</accession>
<sequence length="206" mass="21787">MLRQFMALVGVFGSLLAAAPPCSAARIYQIVDYPEFQQGYSLRGTITTTDNAHQDGTLDGEEILNWHWAVDGPQAFAFSSGAGSSLDFQGIGITEEAISLPQTEIASAYLRGIEGVGRGASTYTLQWYTQRGTRTGDYYYMTSLSGIIEGDIATRFWDSSQVGAGDGVHMIARAVPEPAAILLLAGAGLLGGAVCVATRRRSPAGA</sequence>
<dbReference type="EMBL" id="JAMXLR010000077">
    <property type="protein sequence ID" value="MCO6046746.1"/>
    <property type="molecule type" value="Genomic_DNA"/>
</dbReference>
<organism evidence="4 5">
    <name type="scientific">Aeoliella straminimaris</name>
    <dbReference type="NCBI Taxonomy" id="2954799"/>
    <lineage>
        <taxon>Bacteria</taxon>
        <taxon>Pseudomonadati</taxon>
        <taxon>Planctomycetota</taxon>
        <taxon>Planctomycetia</taxon>
        <taxon>Pirellulales</taxon>
        <taxon>Lacipirellulaceae</taxon>
        <taxon>Aeoliella</taxon>
    </lineage>
</organism>
<reference evidence="4" key="1">
    <citation type="submission" date="2022-06" db="EMBL/GenBank/DDBJ databases">
        <title>Aeoliella straminimaris, a novel planctomycete from sediments.</title>
        <authorList>
            <person name="Vitorino I.R."/>
            <person name="Lage O.M."/>
        </authorList>
    </citation>
    <scope>NUCLEOTIDE SEQUENCE</scope>
    <source>
        <strain evidence="4">ICT_H6.2</strain>
    </source>
</reference>
<evidence type="ECO:0000313" key="4">
    <source>
        <dbReference type="EMBL" id="MCO6046746.1"/>
    </source>
</evidence>
<feature type="signal peptide" evidence="2">
    <location>
        <begin position="1"/>
        <end position="24"/>
    </location>
</feature>
<protein>
    <submittedName>
        <fullName evidence="4">PEP-CTERM sorting domain-containing protein</fullName>
    </submittedName>
</protein>
<keyword evidence="5" id="KW-1185">Reference proteome</keyword>
<feature type="transmembrane region" description="Helical" evidence="1">
    <location>
        <begin position="179"/>
        <end position="198"/>
    </location>
</feature>
<keyword evidence="1" id="KW-0472">Membrane</keyword>
<dbReference type="InterPro" id="IPR013424">
    <property type="entry name" value="Ice-binding_C"/>
</dbReference>
<evidence type="ECO:0000256" key="1">
    <source>
        <dbReference type="SAM" id="Phobius"/>
    </source>
</evidence>
<gene>
    <name evidence="4" type="ORF">NG895_22850</name>
</gene>
<keyword evidence="1" id="KW-1133">Transmembrane helix</keyword>
<proteinExistence type="predicted"/>
<keyword evidence="1" id="KW-0812">Transmembrane</keyword>
<name>A0A9X2FI41_9BACT</name>
<dbReference type="Proteomes" id="UP001155241">
    <property type="component" value="Unassembled WGS sequence"/>
</dbReference>
<keyword evidence="2" id="KW-0732">Signal</keyword>
<dbReference type="RefSeq" id="WP_252854860.1">
    <property type="nucleotide sequence ID" value="NZ_JAMXLR010000077.1"/>
</dbReference>